<dbReference type="AlphaFoldDB" id="A0AAD1ACJ5"/>
<sequence length="273" mass="28199">MSTPSDYLARQAALVGEETVLSGGARVRMLSGGSVQPSVVLLVTGAGRGARADTSFLLPMLARRHRVAALELADLEDPWADAPRAISAALDALGGAEAVVVGHALGACVALAAADTDPRVRALALVAGWLRPTTRLLGTARLWALLADSPDARDEAARLLALRSPSWGSPGSPPPWDHNAERMLAASARADTSAAAARLRVPALVVGCTSDMVAGIEGSEALLGAIEDARYAVVDSGHAVLAERPAELLAVLEHFLADPRRDPAGSVLPRMTV</sequence>
<reference evidence="2 3" key="1">
    <citation type="submission" date="2018-03" db="EMBL/GenBank/DDBJ databases">
        <title>Bacteriophage NCPPB3778 and a type I-E CRISPR drive the evolution of the US Biological Select Agent, Rathayibacter toxicus.</title>
        <authorList>
            <person name="Davis E.W.II."/>
            <person name="Tabima J.F."/>
            <person name="Weisberg A.J."/>
            <person name="Dantas Lopes L."/>
            <person name="Wiseman M.S."/>
            <person name="Wiseman M.S."/>
            <person name="Pupko T."/>
            <person name="Belcher M.S."/>
            <person name="Sechler A.J."/>
            <person name="Tancos M.A."/>
            <person name="Schroeder B.K."/>
            <person name="Murray T.D."/>
            <person name="Luster D.G."/>
            <person name="Schneider W.L."/>
            <person name="Rogers E."/>
            <person name="Andreote F.D."/>
            <person name="Grunwald N.J."/>
            <person name="Putnam M.L."/>
            <person name="Chang J.H."/>
        </authorList>
    </citation>
    <scope>NUCLEOTIDE SEQUENCE [LARGE SCALE GENOMIC DNA]</scope>
    <source>
        <strain evidence="2 3">NCCPB 2253</strain>
    </source>
</reference>
<protein>
    <recommendedName>
        <fullName evidence="1">AB hydrolase-1 domain-containing protein</fullName>
    </recommendedName>
</protein>
<evidence type="ECO:0000313" key="3">
    <source>
        <dbReference type="Proteomes" id="UP000283946"/>
    </source>
</evidence>
<dbReference type="Gene3D" id="3.40.50.1820">
    <property type="entry name" value="alpha/beta hydrolase"/>
    <property type="match status" value="1"/>
</dbReference>
<dbReference type="Proteomes" id="UP000283946">
    <property type="component" value="Chromosome"/>
</dbReference>
<dbReference type="EMBL" id="CP028130">
    <property type="protein sequence ID" value="AZZ55881.1"/>
    <property type="molecule type" value="Genomic_DNA"/>
</dbReference>
<evidence type="ECO:0000313" key="2">
    <source>
        <dbReference type="EMBL" id="AZZ55881.1"/>
    </source>
</evidence>
<dbReference type="PANTHER" id="PTHR43194">
    <property type="entry name" value="HYDROLASE ALPHA/BETA FOLD FAMILY"/>
    <property type="match status" value="1"/>
</dbReference>
<evidence type="ECO:0000259" key="1">
    <source>
        <dbReference type="Pfam" id="PF12697"/>
    </source>
</evidence>
<feature type="domain" description="AB hydrolase-1" evidence="1">
    <location>
        <begin position="40"/>
        <end position="250"/>
    </location>
</feature>
<proteinExistence type="predicted"/>
<dbReference type="InterPro" id="IPR029058">
    <property type="entry name" value="AB_hydrolase_fold"/>
</dbReference>
<gene>
    <name evidence="2" type="ORF">C7V51_08345</name>
</gene>
<name>A0AAD1ACJ5_9MICO</name>
<organism evidence="2 3">
    <name type="scientific">Rathayibacter iranicus</name>
    <dbReference type="NCBI Taxonomy" id="59737"/>
    <lineage>
        <taxon>Bacteria</taxon>
        <taxon>Bacillati</taxon>
        <taxon>Actinomycetota</taxon>
        <taxon>Actinomycetes</taxon>
        <taxon>Micrococcales</taxon>
        <taxon>Microbacteriaceae</taxon>
        <taxon>Rathayibacter</taxon>
    </lineage>
</organism>
<accession>A0AAD1ACJ5</accession>
<dbReference type="GO" id="GO:0003824">
    <property type="term" value="F:catalytic activity"/>
    <property type="evidence" value="ECO:0007669"/>
    <property type="project" value="UniProtKB-ARBA"/>
</dbReference>
<dbReference type="KEGG" id="ria:C7V51_08345"/>
<dbReference type="InterPro" id="IPR000073">
    <property type="entry name" value="AB_hydrolase_1"/>
</dbReference>
<dbReference type="InterPro" id="IPR050228">
    <property type="entry name" value="Carboxylesterase_BioH"/>
</dbReference>
<dbReference type="Pfam" id="PF12697">
    <property type="entry name" value="Abhydrolase_6"/>
    <property type="match status" value="1"/>
</dbReference>
<dbReference type="RefSeq" id="WP_104265040.1">
    <property type="nucleotide sequence ID" value="NZ_CP028130.1"/>
</dbReference>
<dbReference type="SUPFAM" id="SSF53474">
    <property type="entry name" value="alpha/beta-Hydrolases"/>
    <property type="match status" value="1"/>
</dbReference>
<dbReference type="PANTHER" id="PTHR43194:SF2">
    <property type="entry name" value="PEROXISOMAL MEMBRANE PROTEIN LPX1"/>
    <property type="match status" value="1"/>
</dbReference>